<dbReference type="Proteomes" id="UP001589698">
    <property type="component" value="Unassembled WGS sequence"/>
</dbReference>
<evidence type="ECO:0008006" key="3">
    <source>
        <dbReference type="Google" id="ProtNLM"/>
    </source>
</evidence>
<evidence type="ECO:0000313" key="1">
    <source>
        <dbReference type="EMBL" id="MFC0222117.1"/>
    </source>
</evidence>
<dbReference type="RefSeq" id="WP_378517779.1">
    <property type="nucleotide sequence ID" value="NZ_CBCSDI010000010.1"/>
</dbReference>
<organism evidence="1 2">
    <name type="scientific">Nocardioides zeicaulis</name>
    <dbReference type="NCBI Taxonomy" id="1776857"/>
    <lineage>
        <taxon>Bacteria</taxon>
        <taxon>Bacillati</taxon>
        <taxon>Actinomycetota</taxon>
        <taxon>Actinomycetes</taxon>
        <taxon>Propionibacteriales</taxon>
        <taxon>Nocardioidaceae</taxon>
        <taxon>Nocardioides</taxon>
    </lineage>
</organism>
<gene>
    <name evidence="1" type="ORF">ACFFJG_06460</name>
</gene>
<sequence length="196" mass="21225">MVTIQCGNGGICADHVECVENGASGFVHDVFMDGVDVGDVCVPEADVDEVNVLALIIRQFKRIEWPASELVVQPPGGKTLVNFETNFYTDDDQPITQTVRIAGRQVEIRAVQVTYRFHFGDGTGVDSASPGRPNPYLDVTHVYTQADPVTVSLDTTYSGEYRIGGGAWTPINETVTVQGAAQDLDVVEALPQLVLR</sequence>
<evidence type="ECO:0000313" key="2">
    <source>
        <dbReference type="Proteomes" id="UP001589698"/>
    </source>
</evidence>
<keyword evidence="2" id="KW-1185">Reference proteome</keyword>
<protein>
    <recommendedName>
        <fullName evidence="3">PKD domain-containing protein</fullName>
    </recommendedName>
</protein>
<proteinExistence type="predicted"/>
<accession>A0ABV6DZG8</accession>
<comment type="caution">
    <text evidence="1">The sequence shown here is derived from an EMBL/GenBank/DDBJ whole genome shotgun (WGS) entry which is preliminary data.</text>
</comment>
<name>A0ABV6DZG8_9ACTN</name>
<dbReference type="EMBL" id="JBHLXH010000001">
    <property type="protein sequence ID" value="MFC0222117.1"/>
    <property type="molecule type" value="Genomic_DNA"/>
</dbReference>
<reference evidence="1 2" key="1">
    <citation type="submission" date="2024-09" db="EMBL/GenBank/DDBJ databases">
        <authorList>
            <person name="Sun Q."/>
            <person name="Mori K."/>
        </authorList>
    </citation>
    <scope>NUCLEOTIDE SEQUENCE [LARGE SCALE GENOMIC DNA]</scope>
    <source>
        <strain evidence="1 2">CCM 8654</strain>
    </source>
</reference>